<dbReference type="InterPro" id="IPR005674">
    <property type="entry name" value="CocE/Ser_esterase"/>
</dbReference>
<dbReference type="InterPro" id="IPR013736">
    <property type="entry name" value="Xaa-Pro_dipept_C"/>
</dbReference>
<dbReference type="SUPFAM" id="SSF53474">
    <property type="entry name" value="alpha/beta-Hydrolases"/>
    <property type="match status" value="1"/>
</dbReference>
<dbReference type="Gene3D" id="2.60.120.260">
    <property type="entry name" value="Galactose-binding domain-like"/>
    <property type="match status" value="1"/>
</dbReference>
<dbReference type="Gene3D" id="1.10.3020.10">
    <property type="entry name" value="alpha-amino acid ester hydrolase ( Helical cap domain)"/>
    <property type="match status" value="1"/>
</dbReference>
<dbReference type="InterPro" id="IPR008979">
    <property type="entry name" value="Galactose-bd-like_sf"/>
</dbReference>
<dbReference type="InterPro" id="IPR050585">
    <property type="entry name" value="Xaa-Pro_dipeptidyl-ppase/CocE"/>
</dbReference>
<dbReference type="SMART" id="SM00939">
    <property type="entry name" value="PepX_C"/>
    <property type="match status" value="1"/>
</dbReference>
<feature type="domain" description="Xaa-Pro dipeptidyl-peptidase C-terminal" evidence="2">
    <location>
        <begin position="359"/>
        <end position="591"/>
    </location>
</feature>
<accession>A0A0D2H2N9</accession>
<dbReference type="Pfam" id="PF02129">
    <property type="entry name" value="Peptidase_S15"/>
    <property type="match status" value="1"/>
</dbReference>
<dbReference type="InterPro" id="IPR029058">
    <property type="entry name" value="AB_hydrolase_fold"/>
</dbReference>
<protein>
    <recommendedName>
        <fullName evidence="2">Xaa-Pro dipeptidyl-peptidase C-terminal domain-containing protein</fullName>
    </recommendedName>
</protein>
<evidence type="ECO:0000256" key="1">
    <source>
        <dbReference type="ARBA" id="ARBA00022801"/>
    </source>
</evidence>
<proteinExistence type="predicted"/>
<dbReference type="Gene3D" id="3.40.50.1820">
    <property type="entry name" value="alpha/beta hydrolase"/>
    <property type="match status" value="1"/>
</dbReference>
<dbReference type="PANTHER" id="PTHR43056:SF10">
    <property type="entry name" value="COCE_NOND FAMILY, PUTATIVE (AFU_ORTHOLOGUE AFUA_7G00600)-RELATED"/>
    <property type="match status" value="1"/>
</dbReference>
<keyword evidence="1" id="KW-0378">Hydrolase</keyword>
<dbReference type="SUPFAM" id="SSF49785">
    <property type="entry name" value="Galactose-binding domain-like"/>
    <property type="match status" value="1"/>
</dbReference>
<keyword evidence="4" id="KW-1185">Reference proteome</keyword>
<reference evidence="3 4" key="1">
    <citation type="submission" date="2015-01" db="EMBL/GenBank/DDBJ databases">
        <title>The Genome Sequence of Rhinocladiella mackenzie CBS 650.93.</title>
        <authorList>
            <consortium name="The Broad Institute Genomics Platform"/>
            <person name="Cuomo C."/>
            <person name="de Hoog S."/>
            <person name="Gorbushina A."/>
            <person name="Stielow B."/>
            <person name="Teixiera M."/>
            <person name="Abouelleil A."/>
            <person name="Chapman S.B."/>
            <person name="Priest M."/>
            <person name="Young S.K."/>
            <person name="Wortman J."/>
            <person name="Nusbaum C."/>
            <person name="Birren B."/>
        </authorList>
    </citation>
    <scope>NUCLEOTIDE SEQUENCE [LARGE SCALE GENOMIC DNA]</scope>
    <source>
        <strain evidence="3 4">CBS 650.93</strain>
    </source>
</reference>
<dbReference type="VEuPathDB" id="FungiDB:Z518_05568"/>
<organism evidence="3 4">
    <name type="scientific">Rhinocladiella mackenziei CBS 650.93</name>
    <dbReference type="NCBI Taxonomy" id="1442369"/>
    <lineage>
        <taxon>Eukaryota</taxon>
        <taxon>Fungi</taxon>
        <taxon>Dikarya</taxon>
        <taxon>Ascomycota</taxon>
        <taxon>Pezizomycotina</taxon>
        <taxon>Eurotiomycetes</taxon>
        <taxon>Chaetothyriomycetidae</taxon>
        <taxon>Chaetothyriales</taxon>
        <taxon>Herpotrichiellaceae</taxon>
        <taxon>Rhinocladiella</taxon>
    </lineage>
</organism>
<dbReference type="Proteomes" id="UP000053617">
    <property type="component" value="Unassembled WGS sequence"/>
</dbReference>
<dbReference type="AlphaFoldDB" id="A0A0D2H2N9"/>
<dbReference type="NCBIfam" id="TIGR00976">
    <property type="entry name" value="CocE_NonD"/>
    <property type="match status" value="2"/>
</dbReference>
<dbReference type="InterPro" id="IPR000383">
    <property type="entry name" value="Xaa-Pro-like_dom"/>
</dbReference>
<evidence type="ECO:0000313" key="4">
    <source>
        <dbReference type="Proteomes" id="UP000053617"/>
    </source>
</evidence>
<dbReference type="OrthoDB" id="416441at2759"/>
<dbReference type="GeneID" id="25293639"/>
<dbReference type="EMBL" id="KN847478">
    <property type="protein sequence ID" value="KIX04698.1"/>
    <property type="molecule type" value="Genomic_DNA"/>
</dbReference>
<dbReference type="Pfam" id="PF08530">
    <property type="entry name" value="PepX_C"/>
    <property type="match status" value="1"/>
</dbReference>
<evidence type="ECO:0000259" key="2">
    <source>
        <dbReference type="SMART" id="SM00939"/>
    </source>
</evidence>
<evidence type="ECO:0000313" key="3">
    <source>
        <dbReference type="EMBL" id="KIX04698.1"/>
    </source>
</evidence>
<name>A0A0D2H2N9_9EURO</name>
<dbReference type="RefSeq" id="XP_013271834.1">
    <property type="nucleotide sequence ID" value="XM_013416380.1"/>
</dbReference>
<dbReference type="HOGENOM" id="CLU_015590_4_1_1"/>
<dbReference type="PANTHER" id="PTHR43056">
    <property type="entry name" value="PEPTIDASE S9 PROLYL OLIGOPEPTIDASE"/>
    <property type="match status" value="1"/>
</dbReference>
<dbReference type="GO" id="GO:0008239">
    <property type="term" value="F:dipeptidyl-peptidase activity"/>
    <property type="evidence" value="ECO:0007669"/>
    <property type="project" value="InterPro"/>
</dbReference>
<gene>
    <name evidence="3" type="ORF">Z518_05568</name>
</gene>
<sequence>MDSSSNANPYGWSDVSYYLPMRDGVRLAVSVYFPERTIPTSQVPTLLVQTRYGRATARRQGDPRSIDPWLRAGYASVVVDVRGTTASFGPRAAELGPDEQQDAEEIIAHITAQPWSNGKVISTGVSYTGNTADMATARDAPGLIASIPRATDFDFWELFWPGGCPNDSLFKDWSTGVYEIDFGRPHTINGRPIYPRHAGLDGRVNAQDCLSLFPTFQPVDEDPHCLILQQALRTREGLGRHWRFEDYDNALFRDDAGLNGHKIFDSCTAAHIPAVLKQKKPVQFWASWVDANTADEAINRFRCTPGVPTEVFITAHDHSGGVRADPLLPGRNDPMPSIEEQHVEQLRFAAEAMQMDIPERYFARIIHYYVLGTGRYLDTLQWPPIGIENTKFLLGQEGSLGRTTAQAGIDTLRVDYQASTGKRNRWYQFSTPDYADRSFQDTKILTYDTSPLERDTELCGWPVVNLHMRTQTDDPTIFAYLEDVAPDGRVTYLTEGMLRAIHRKVSDTQKLPYDPGPSPHSFARADAEPVVPEQDFTVAFKLFAIAALIKKDHRIRLAIAGADADTFRPIHRELDERFDIHYGGPNPSTFEVPLRAWQF</sequence>
<dbReference type="STRING" id="1442369.A0A0D2H2N9"/>